<dbReference type="GO" id="GO:0005730">
    <property type="term" value="C:nucleolus"/>
    <property type="evidence" value="ECO:0007669"/>
    <property type="project" value="UniProtKB-SubCell"/>
</dbReference>
<protein>
    <recommendedName>
        <fullName evidence="8">Nucleolar protein 12</fullName>
    </recommendedName>
</protein>
<gene>
    <name evidence="6" type="ORF">ACHAXA_000822</name>
</gene>
<feature type="compositionally biased region" description="Basic residues" evidence="5">
    <location>
        <begin position="32"/>
        <end position="45"/>
    </location>
</feature>
<feature type="compositionally biased region" description="Acidic residues" evidence="5">
    <location>
        <begin position="138"/>
        <end position="157"/>
    </location>
</feature>
<feature type="compositionally biased region" description="Acidic residues" evidence="5">
    <location>
        <begin position="197"/>
        <end position="206"/>
    </location>
</feature>
<name>A0ABD3RWN1_9STRA</name>
<keyword evidence="7" id="KW-1185">Reference proteome</keyword>
<keyword evidence="4" id="KW-0539">Nucleus</keyword>
<evidence type="ECO:0000256" key="4">
    <source>
        <dbReference type="ARBA" id="ARBA00023242"/>
    </source>
</evidence>
<sequence length="320" mass="34227">MGKLERIMGGGGGGKGGNGSKGSMGNKGVGSNHHKWKPAFKKGGTRPRSLSAPSQQRHKKVEITFDPTGRREYLTGFSARKKERRAFGLAMQKVKDREAKLEERKEQREAQLERIEDIERNKAALRDGLRSVPPPGDAGEEDDDDDDDDDGGENDDDGVTRRRRGQMGGGTRTFQDERTTRLFGGSVSVTTTFGIPLDDDDEDSPAGDEFYARKEHGPGHVDEAQKRAGDVANYMTAVKGIMGSKKRGTSAAGGGGGRHGGRKGQHGASTMKGMGNASSLKMAKRTLAKFKSSKKGGGGGDDDRPRGAGKGRKGKGKGRR</sequence>
<comment type="caution">
    <text evidence="6">The sequence shown here is derived from an EMBL/GenBank/DDBJ whole genome shotgun (WGS) entry which is preliminary data.</text>
</comment>
<evidence type="ECO:0000256" key="1">
    <source>
        <dbReference type="ARBA" id="ARBA00004604"/>
    </source>
</evidence>
<reference evidence="6 7" key="1">
    <citation type="submission" date="2024-10" db="EMBL/GenBank/DDBJ databases">
        <title>Updated reference genomes for cyclostephanoid diatoms.</title>
        <authorList>
            <person name="Roberts W.R."/>
            <person name="Alverson A.J."/>
        </authorList>
    </citation>
    <scope>NUCLEOTIDE SEQUENCE [LARGE SCALE GENOMIC DNA]</scope>
    <source>
        <strain evidence="6 7">AJA228-03</strain>
    </source>
</reference>
<evidence type="ECO:0000313" key="6">
    <source>
        <dbReference type="EMBL" id="KAL3816644.1"/>
    </source>
</evidence>
<accession>A0ABD3RWN1</accession>
<comment type="subcellular location">
    <subcellularLocation>
        <location evidence="1">Nucleus</location>
        <location evidence="1">Nucleolus</location>
    </subcellularLocation>
</comment>
<organism evidence="6 7">
    <name type="scientific">Cyclostephanos tholiformis</name>
    <dbReference type="NCBI Taxonomy" id="382380"/>
    <lineage>
        <taxon>Eukaryota</taxon>
        <taxon>Sar</taxon>
        <taxon>Stramenopiles</taxon>
        <taxon>Ochrophyta</taxon>
        <taxon>Bacillariophyta</taxon>
        <taxon>Coscinodiscophyceae</taxon>
        <taxon>Thalassiosirophycidae</taxon>
        <taxon>Stephanodiscales</taxon>
        <taxon>Stephanodiscaceae</taxon>
        <taxon>Cyclostephanos</taxon>
    </lineage>
</organism>
<dbReference type="AlphaFoldDB" id="A0ABD3RWN1"/>
<feature type="compositionally biased region" description="Basic residues" evidence="5">
    <location>
        <begin position="282"/>
        <end position="294"/>
    </location>
</feature>
<dbReference type="Pfam" id="PF09805">
    <property type="entry name" value="Nop25"/>
    <property type="match status" value="1"/>
</dbReference>
<feature type="compositionally biased region" description="Gly residues" evidence="5">
    <location>
        <begin position="8"/>
        <end position="28"/>
    </location>
</feature>
<feature type="compositionally biased region" description="Basic and acidic residues" evidence="5">
    <location>
        <begin position="210"/>
        <end position="222"/>
    </location>
</feature>
<dbReference type="Proteomes" id="UP001530377">
    <property type="component" value="Unassembled WGS sequence"/>
</dbReference>
<feature type="region of interest" description="Disordered" evidence="5">
    <location>
        <begin position="1"/>
        <end position="222"/>
    </location>
</feature>
<proteinExistence type="inferred from homology"/>
<dbReference type="EMBL" id="JALLPB020000138">
    <property type="protein sequence ID" value="KAL3816644.1"/>
    <property type="molecule type" value="Genomic_DNA"/>
</dbReference>
<dbReference type="InterPro" id="IPR019186">
    <property type="entry name" value="Nucleolar_protein_12"/>
</dbReference>
<evidence type="ECO:0008006" key="8">
    <source>
        <dbReference type="Google" id="ProtNLM"/>
    </source>
</evidence>
<dbReference type="PANTHER" id="PTHR14577">
    <property type="entry name" value="NUCLEOLAR PROTEIN 12"/>
    <property type="match status" value="1"/>
</dbReference>
<evidence type="ECO:0000256" key="5">
    <source>
        <dbReference type="SAM" id="MobiDB-lite"/>
    </source>
</evidence>
<evidence type="ECO:0000313" key="7">
    <source>
        <dbReference type="Proteomes" id="UP001530377"/>
    </source>
</evidence>
<feature type="compositionally biased region" description="Basic residues" evidence="5">
    <location>
        <begin position="307"/>
        <end position="320"/>
    </location>
</feature>
<evidence type="ECO:0000256" key="3">
    <source>
        <dbReference type="ARBA" id="ARBA00023054"/>
    </source>
</evidence>
<feature type="compositionally biased region" description="Basic and acidic residues" evidence="5">
    <location>
        <begin position="93"/>
        <end position="129"/>
    </location>
</feature>
<feature type="region of interest" description="Disordered" evidence="5">
    <location>
        <begin position="244"/>
        <end position="320"/>
    </location>
</feature>
<evidence type="ECO:0000256" key="2">
    <source>
        <dbReference type="ARBA" id="ARBA00007175"/>
    </source>
</evidence>
<dbReference type="PANTHER" id="PTHR14577:SF0">
    <property type="entry name" value="NUCLEOLAR PROTEIN 12"/>
    <property type="match status" value="1"/>
</dbReference>
<keyword evidence="3" id="KW-0175">Coiled coil</keyword>
<comment type="similarity">
    <text evidence="2">Belongs to the RRP17 family.</text>
</comment>